<evidence type="ECO:0000256" key="5">
    <source>
        <dbReference type="ARBA" id="ARBA00022801"/>
    </source>
</evidence>
<evidence type="ECO:0000256" key="2">
    <source>
        <dbReference type="ARBA" id="ARBA00022649"/>
    </source>
</evidence>
<keyword evidence="7" id="KW-0346">Stress response</keyword>
<evidence type="ECO:0000313" key="9">
    <source>
        <dbReference type="Proteomes" id="UP000178724"/>
    </source>
</evidence>
<dbReference type="Proteomes" id="UP000178724">
    <property type="component" value="Unassembled WGS sequence"/>
</dbReference>
<keyword evidence="4" id="KW-0255">Endonuclease</keyword>
<dbReference type="InterPro" id="IPR012933">
    <property type="entry name" value="HicA_mRNA_interferase"/>
</dbReference>
<comment type="caution">
    <text evidence="8">The sequence shown here is derived from an EMBL/GenBank/DDBJ whole genome shotgun (WGS) entry which is preliminary data.</text>
</comment>
<name>A0A1F4Q2X2_UNCSA</name>
<keyword evidence="2" id="KW-1277">Toxin-antitoxin system</keyword>
<dbReference type="GO" id="GO:0003729">
    <property type="term" value="F:mRNA binding"/>
    <property type="evidence" value="ECO:0007669"/>
    <property type="project" value="InterPro"/>
</dbReference>
<evidence type="ECO:0000256" key="4">
    <source>
        <dbReference type="ARBA" id="ARBA00022759"/>
    </source>
</evidence>
<evidence type="ECO:0000313" key="8">
    <source>
        <dbReference type="EMBL" id="OGB90186.1"/>
    </source>
</evidence>
<comment type="similarity">
    <text evidence="1">Belongs to the HicA mRNA interferase family.</text>
</comment>
<dbReference type="InterPro" id="IPR038570">
    <property type="entry name" value="HicA_sf"/>
</dbReference>
<evidence type="ECO:0008006" key="10">
    <source>
        <dbReference type="Google" id="ProtNLM"/>
    </source>
</evidence>
<dbReference type="Gene3D" id="3.30.920.30">
    <property type="entry name" value="Hypothetical protein"/>
    <property type="match status" value="1"/>
</dbReference>
<evidence type="ECO:0000256" key="1">
    <source>
        <dbReference type="ARBA" id="ARBA00006620"/>
    </source>
</evidence>
<keyword evidence="6" id="KW-0694">RNA-binding</keyword>
<evidence type="ECO:0000256" key="7">
    <source>
        <dbReference type="ARBA" id="ARBA00023016"/>
    </source>
</evidence>
<dbReference type="EMBL" id="METM01000014">
    <property type="protein sequence ID" value="OGB90186.1"/>
    <property type="molecule type" value="Genomic_DNA"/>
</dbReference>
<reference evidence="8 9" key="1">
    <citation type="journal article" date="2016" name="Nat. Commun.">
        <title>Thousands of microbial genomes shed light on interconnected biogeochemical processes in an aquifer system.</title>
        <authorList>
            <person name="Anantharaman K."/>
            <person name="Brown C.T."/>
            <person name="Hug L.A."/>
            <person name="Sharon I."/>
            <person name="Castelle C.J."/>
            <person name="Probst A.J."/>
            <person name="Thomas B.C."/>
            <person name="Singh A."/>
            <person name="Wilkins M.J."/>
            <person name="Karaoz U."/>
            <person name="Brodie E.L."/>
            <person name="Williams K.H."/>
            <person name="Hubbard S.S."/>
            <person name="Banfield J.F."/>
        </authorList>
    </citation>
    <scope>NUCLEOTIDE SEQUENCE [LARGE SCALE GENOMIC DNA]</scope>
</reference>
<dbReference type="Pfam" id="PF07927">
    <property type="entry name" value="HicA_toxin"/>
    <property type="match status" value="1"/>
</dbReference>
<gene>
    <name evidence="8" type="ORF">A2625_04305</name>
</gene>
<evidence type="ECO:0000256" key="3">
    <source>
        <dbReference type="ARBA" id="ARBA00022722"/>
    </source>
</evidence>
<keyword evidence="5" id="KW-0378">Hydrolase</keyword>
<sequence>MSRKITPIHYRKLAKIFELEGYALTREEGDHMIYVKPGVKRPVVIPKYSEIPVFVIKNNLRTAGFSRERYFELLERV</sequence>
<dbReference type="SUPFAM" id="SSF54786">
    <property type="entry name" value="YcfA/nrd intein domain"/>
    <property type="match status" value="1"/>
</dbReference>
<organism evidence="8 9">
    <name type="scientific">candidate division WOR-1 bacterium RIFCSPHIGHO2_01_FULL_53_15</name>
    <dbReference type="NCBI Taxonomy" id="1802564"/>
    <lineage>
        <taxon>Bacteria</taxon>
        <taxon>Bacillati</taxon>
        <taxon>Saganbacteria</taxon>
    </lineage>
</organism>
<protein>
    <recommendedName>
        <fullName evidence="10">Type II toxin-antitoxin system HicA family toxin</fullName>
    </recommendedName>
</protein>
<dbReference type="AlphaFoldDB" id="A0A1F4Q2X2"/>
<accession>A0A1F4Q2X2</accession>
<proteinExistence type="inferred from homology"/>
<dbReference type="GO" id="GO:0004519">
    <property type="term" value="F:endonuclease activity"/>
    <property type="evidence" value="ECO:0007669"/>
    <property type="project" value="UniProtKB-KW"/>
</dbReference>
<evidence type="ECO:0000256" key="6">
    <source>
        <dbReference type="ARBA" id="ARBA00022884"/>
    </source>
</evidence>
<keyword evidence="3" id="KW-0540">Nuclease</keyword>
<dbReference type="GO" id="GO:0016787">
    <property type="term" value="F:hydrolase activity"/>
    <property type="evidence" value="ECO:0007669"/>
    <property type="project" value="UniProtKB-KW"/>
</dbReference>